<dbReference type="AlphaFoldDB" id="A0A409WP86"/>
<name>A0A409WP86_PSICY</name>
<comment type="caution">
    <text evidence="2">The sequence shown here is derived from an EMBL/GenBank/DDBJ whole genome shotgun (WGS) entry which is preliminary data.</text>
</comment>
<dbReference type="InParanoid" id="A0A409WP86"/>
<evidence type="ECO:0000313" key="3">
    <source>
        <dbReference type="Proteomes" id="UP000283269"/>
    </source>
</evidence>
<dbReference type="Gene3D" id="3.30.70.2820">
    <property type="match status" value="1"/>
</dbReference>
<accession>A0A409WP86</accession>
<dbReference type="EMBL" id="NHYD01003336">
    <property type="protein sequence ID" value="PPQ80309.1"/>
    <property type="molecule type" value="Genomic_DNA"/>
</dbReference>
<keyword evidence="3" id="KW-1185">Reference proteome</keyword>
<protein>
    <submittedName>
        <fullName evidence="2">Uncharacterized protein</fullName>
    </submittedName>
</protein>
<gene>
    <name evidence="2" type="ORF">CVT25_003658</name>
</gene>
<dbReference type="OrthoDB" id="3020818at2759"/>
<feature type="region of interest" description="Disordered" evidence="1">
    <location>
        <begin position="17"/>
        <end position="86"/>
    </location>
</feature>
<dbReference type="Proteomes" id="UP000283269">
    <property type="component" value="Unassembled WGS sequence"/>
</dbReference>
<evidence type="ECO:0000256" key="1">
    <source>
        <dbReference type="SAM" id="MobiDB-lite"/>
    </source>
</evidence>
<proteinExistence type="predicted"/>
<organism evidence="2 3">
    <name type="scientific">Psilocybe cyanescens</name>
    <dbReference type="NCBI Taxonomy" id="93625"/>
    <lineage>
        <taxon>Eukaryota</taxon>
        <taxon>Fungi</taxon>
        <taxon>Dikarya</taxon>
        <taxon>Basidiomycota</taxon>
        <taxon>Agaricomycotina</taxon>
        <taxon>Agaricomycetes</taxon>
        <taxon>Agaricomycetidae</taxon>
        <taxon>Agaricales</taxon>
        <taxon>Agaricineae</taxon>
        <taxon>Strophariaceae</taxon>
        <taxon>Psilocybe</taxon>
    </lineage>
</organism>
<evidence type="ECO:0000313" key="2">
    <source>
        <dbReference type="EMBL" id="PPQ80309.1"/>
    </source>
</evidence>
<reference evidence="2 3" key="1">
    <citation type="journal article" date="2018" name="Evol. Lett.">
        <title>Horizontal gene cluster transfer increased hallucinogenic mushroom diversity.</title>
        <authorList>
            <person name="Reynolds H.T."/>
            <person name="Vijayakumar V."/>
            <person name="Gluck-Thaler E."/>
            <person name="Korotkin H.B."/>
            <person name="Matheny P.B."/>
            <person name="Slot J.C."/>
        </authorList>
    </citation>
    <scope>NUCLEOTIDE SEQUENCE [LARGE SCALE GENOMIC DNA]</scope>
    <source>
        <strain evidence="2 3">2631</strain>
    </source>
</reference>
<sequence length="427" mass="46838">MSMGLRLIFKRKTTPWVVGPQLDSPPPHVNDPPLHVNVPPQVDGPPAQVNVPPQVDGSPPPQVNVPPQVDGPSPHVNDPPPQVNDPLPQANVPLQVDGPPPQVNIPLQVDSSLNIAAEIPQGSASHDEPRNILAFRTITQMLFNLSTSNGQQQNKSEAIPQSMKAELLICNAIATLSVMDREFRSGPVEDLNNASSDDAFSGTHKRNRTEDGTITPAADRLANLEVDSSSDDSSDGSPDGFDSSYDDINMDDFMDMDDDFDLNPFIKREEPVVSFKSKKSAPKTAAFRLKEEPAVKPAQLSLYNSLDVESEDTVGPLSTNSLTNPMYISALKDVGSKLYFIGKLKDRTSDAWVSCCVKGEGDRTKLKRLEQDEEGNIHESDIVPSQEDIDEDFDLIQKAMKIKSYRAQFVKRKYTFGEQDIPTGKSQ</sequence>
<feature type="region of interest" description="Disordered" evidence="1">
    <location>
        <begin position="187"/>
        <end position="248"/>
    </location>
</feature>